<keyword evidence="6" id="KW-1185">Reference proteome</keyword>
<evidence type="ECO:0000256" key="1">
    <source>
        <dbReference type="ARBA" id="ARBA00023242"/>
    </source>
</evidence>
<keyword evidence="2" id="KW-0175">Coiled coil</keyword>
<protein>
    <submittedName>
        <fullName evidence="5">C-1-tetrahydrofolate synthase, cytoplasmic</fullName>
    </submittedName>
</protein>
<evidence type="ECO:0000313" key="5">
    <source>
        <dbReference type="EMBL" id="KAH9827176.1"/>
    </source>
</evidence>
<dbReference type="Pfam" id="PF07859">
    <property type="entry name" value="Abhydrolase_3"/>
    <property type="match status" value="1"/>
</dbReference>
<dbReference type="InterPro" id="IPR013094">
    <property type="entry name" value="AB_hydrolase_3"/>
</dbReference>
<feature type="region of interest" description="Disordered" evidence="3">
    <location>
        <begin position="415"/>
        <end position="517"/>
    </location>
</feature>
<dbReference type="Proteomes" id="UP001138500">
    <property type="component" value="Unassembled WGS sequence"/>
</dbReference>
<dbReference type="SUPFAM" id="SSF53474">
    <property type="entry name" value="alpha/beta-Hydrolases"/>
    <property type="match status" value="1"/>
</dbReference>
<accession>A0A9W7SR07</accession>
<evidence type="ECO:0000259" key="4">
    <source>
        <dbReference type="Pfam" id="PF07859"/>
    </source>
</evidence>
<dbReference type="AlphaFoldDB" id="A0A9W7SR07"/>
<dbReference type="InterPro" id="IPR029058">
    <property type="entry name" value="AB_hydrolase_fold"/>
</dbReference>
<feature type="compositionally biased region" description="Basic and acidic residues" evidence="3">
    <location>
        <begin position="490"/>
        <end position="506"/>
    </location>
</feature>
<dbReference type="Gene3D" id="4.10.240.10">
    <property type="entry name" value="Zn(2)-C6 fungal-type DNA-binding domain"/>
    <property type="match status" value="1"/>
</dbReference>
<feature type="domain" description="Alpha/beta hydrolase fold-3" evidence="4">
    <location>
        <begin position="88"/>
        <end position="308"/>
    </location>
</feature>
<comment type="caution">
    <text evidence="5">The sequence shown here is derived from an EMBL/GenBank/DDBJ whole genome shotgun (WGS) entry which is preliminary data.</text>
</comment>
<dbReference type="Gene3D" id="3.40.50.1820">
    <property type="entry name" value="alpha/beta hydrolase"/>
    <property type="match status" value="1"/>
</dbReference>
<reference evidence="5 6" key="2">
    <citation type="journal article" date="2021" name="Curr. Genet.">
        <title>Genetic response to nitrogen starvation in the aggressive Eucalyptus foliar pathogen Teratosphaeria destructans.</title>
        <authorList>
            <person name="Havenga M."/>
            <person name="Wingfield B.D."/>
            <person name="Wingfield M.J."/>
            <person name="Dreyer L.L."/>
            <person name="Roets F."/>
            <person name="Aylward J."/>
        </authorList>
    </citation>
    <scope>NUCLEOTIDE SEQUENCE [LARGE SCALE GENOMIC DNA]</scope>
    <source>
        <strain evidence="5">CMW44962</strain>
    </source>
</reference>
<proteinExistence type="predicted"/>
<reference evidence="5 6" key="1">
    <citation type="journal article" date="2018" name="IMA Fungus">
        <title>IMA Genome-F 10: Nine draft genome sequences of Claviceps purpurea s.lat., including C. arundinis, C. humidiphila, and C. cf. spartinae, pseudomolecules for the pitch canker pathogen Fusarium circinatum, draft genome of Davidsoniella eucalypti, Grosmannia galeiformis, Quambalaria eucalypti, and Teratosphaeria destructans.</title>
        <authorList>
            <person name="Wingfield B.D."/>
            <person name="Liu M."/>
            <person name="Nguyen H.D."/>
            <person name="Lane F.A."/>
            <person name="Morgan S.W."/>
            <person name="De Vos L."/>
            <person name="Wilken P.M."/>
            <person name="Duong T.A."/>
            <person name="Aylward J."/>
            <person name="Coetzee M.P."/>
            <person name="Dadej K."/>
            <person name="De Beer Z.W."/>
            <person name="Findlay W."/>
            <person name="Havenga M."/>
            <person name="Kolarik M."/>
            <person name="Menzies J.G."/>
            <person name="Naidoo K."/>
            <person name="Pochopski O."/>
            <person name="Shoukouhi P."/>
            <person name="Santana Q.C."/>
            <person name="Seifert K.A."/>
            <person name="Soal N."/>
            <person name="Steenkamp E.T."/>
            <person name="Tatham C.T."/>
            <person name="van der Nest M.A."/>
            <person name="Wingfield M.J."/>
        </authorList>
    </citation>
    <scope>NUCLEOTIDE SEQUENCE [LARGE SCALE GENOMIC DNA]</scope>
    <source>
        <strain evidence="5">CMW44962</strain>
    </source>
</reference>
<dbReference type="GO" id="GO:0000981">
    <property type="term" value="F:DNA-binding transcription factor activity, RNA polymerase II-specific"/>
    <property type="evidence" value="ECO:0007669"/>
    <property type="project" value="InterPro"/>
</dbReference>
<dbReference type="InterPro" id="IPR053187">
    <property type="entry name" value="Notoamide_regulator"/>
</dbReference>
<feature type="coiled-coil region" evidence="2">
    <location>
        <begin position="366"/>
        <end position="393"/>
    </location>
</feature>
<name>A0A9W7SR07_9PEZI</name>
<dbReference type="PANTHER" id="PTHR47256">
    <property type="entry name" value="ZN(II)2CYS6 TRANSCRIPTION FACTOR (EUROFUNG)-RELATED"/>
    <property type="match status" value="1"/>
</dbReference>
<sequence length="1077" mass="120851">MRIKKVADGEYAPEWLEYSNTIGELKHPEDLLEYAKAFKQRFIDAAQVLPPTDPCIIVKDEQINSDVKVRVYHPASADPSERSYLPCLVFVHGGGWIAGDLDTEDHTCRTVCGDMGAVVVSVGYRLFPDAKISTSIRDVGAAFDWAYEHAESLGADVESYILWGSSAGCALSLATAYRLGKAGQGHKVAGLITMGPLCLHPQAVPEQYKDLYTSHTANDPTSHPIINAKDELAGYARQDCVPPYTDEQKTWFPVTLGSDGMKGMPPTFIINTELEIMRDTGTVLEAELKDAGVAVRREVYRGLPHYFWQFPLRKAGRVFRESLVEGVDWVLAQGEERCDGSRPTCSTCTKKGIPCDYDADPEETPLAAMKRKYASLQTQSDEQEQLLALLRSDNEDDAFHVFRRIRAGEHARNILAGPPTTHLDHPAAQPGPESLGAGAPGEPFRPTRRRSRSRSPPMLPPPKRVPIESLLSGSAPLRRHLPSFQPPTTRTRETDPSHKPQRETSRRLSLPGFAGSSEALAIRASPTGLGDMQPPLRRSRSLAAGLRVRQGFLDPPRRPQHHLFNADMRVEDWGIDYMDDSDVLRNVIASFLIWDHPTWSIFDEEASCQSLSEGGSDLVNRFTLHAIIAFASKIHRTFVSDQISFEMEQRAFREAERLWQTEQDVAIEANIIGALILNAYLACSGKHRIPSHYMRHAVVLAQRMGLYDEASLANVYVASPGKERRAHSRAVLAWGLFAHQAYFCCAFNETPLLKAPPPIAIPSPQSDEDDETWFPFPQRFPQKRSLTSTRFTARASLWRIGNECVSLYRQYAERPASAEHLLHAFALYERLRLWHDDLDSKLSSLYDAPPHIFQLYTDYHRIVTDLLRPFMDASLFVKATWPDRERYSTAVREACTSSQRQIRFLMQELDRQFPALPLPLGTVNPLVTVCYDALAQLPRHVDAESPSSGSRSSRASSSFHVSSASDNSRALDSDESYYLCLCLRMLHRMCKAFTICPIILQGIFQVARRQRVELPAEARQIERTLKQTYWQSGLSTQPPGTVKNSLAIDLGLMHLHAEKARLDSLILETKQMSIEDR</sequence>
<dbReference type="InterPro" id="IPR036864">
    <property type="entry name" value="Zn2-C6_fun-type_DNA-bd_sf"/>
</dbReference>
<dbReference type="OrthoDB" id="408631at2759"/>
<evidence type="ECO:0000256" key="3">
    <source>
        <dbReference type="SAM" id="MobiDB-lite"/>
    </source>
</evidence>
<dbReference type="CDD" id="cd00067">
    <property type="entry name" value="GAL4"/>
    <property type="match status" value="1"/>
</dbReference>
<dbReference type="PANTHER" id="PTHR47256:SF1">
    <property type="entry name" value="ZN(II)2CYS6 TRANSCRIPTION FACTOR (EUROFUNG)"/>
    <property type="match status" value="1"/>
</dbReference>
<dbReference type="EMBL" id="RIBY02001903">
    <property type="protein sequence ID" value="KAH9827176.1"/>
    <property type="molecule type" value="Genomic_DNA"/>
</dbReference>
<evidence type="ECO:0000313" key="6">
    <source>
        <dbReference type="Proteomes" id="UP001138500"/>
    </source>
</evidence>
<dbReference type="GO" id="GO:0008270">
    <property type="term" value="F:zinc ion binding"/>
    <property type="evidence" value="ECO:0007669"/>
    <property type="project" value="InterPro"/>
</dbReference>
<dbReference type="InterPro" id="IPR001138">
    <property type="entry name" value="Zn2Cys6_DnaBD"/>
</dbReference>
<keyword evidence="1" id="KW-0539">Nucleus</keyword>
<dbReference type="GO" id="GO:0016787">
    <property type="term" value="F:hydrolase activity"/>
    <property type="evidence" value="ECO:0007669"/>
    <property type="project" value="InterPro"/>
</dbReference>
<dbReference type="CDD" id="cd12148">
    <property type="entry name" value="fungal_TF_MHR"/>
    <property type="match status" value="1"/>
</dbReference>
<gene>
    <name evidence="5" type="ORF">Tdes44962_MAKER09806</name>
</gene>
<organism evidence="5 6">
    <name type="scientific">Teratosphaeria destructans</name>
    <dbReference type="NCBI Taxonomy" id="418781"/>
    <lineage>
        <taxon>Eukaryota</taxon>
        <taxon>Fungi</taxon>
        <taxon>Dikarya</taxon>
        <taxon>Ascomycota</taxon>
        <taxon>Pezizomycotina</taxon>
        <taxon>Dothideomycetes</taxon>
        <taxon>Dothideomycetidae</taxon>
        <taxon>Mycosphaerellales</taxon>
        <taxon>Teratosphaeriaceae</taxon>
        <taxon>Teratosphaeria</taxon>
    </lineage>
</organism>
<evidence type="ECO:0000256" key="2">
    <source>
        <dbReference type="SAM" id="Coils"/>
    </source>
</evidence>